<dbReference type="Gene3D" id="3.40.1610.10">
    <property type="entry name" value="CV3147-like domain"/>
    <property type="match status" value="1"/>
</dbReference>
<feature type="domain" description="S-Me-THD-like C-terminal" evidence="2">
    <location>
        <begin position="170"/>
        <end position="325"/>
    </location>
</feature>
<keyword evidence="4" id="KW-1185">Reference proteome</keyword>
<dbReference type="InterPro" id="IPR048350">
    <property type="entry name" value="S-Me-THD-like_C"/>
</dbReference>
<dbReference type="Gene3D" id="2.40.390.10">
    <property type="entry name" value="CV3147-like"/>
    <property type="match status" value="1"/>
</dbReference>
<dbReference type="EMBL" id="JABTTE010000001">
    <property type="protein sequence ID" value="NSL50317.1"/>
    <property type="molecule type" value="Genomic_DNA"/>
</dbReference>
<evidence type="ECO:0000259" key="1">
    <source>
        <dbReference type="Pfam" id="PF06032"/>
    </source>
</evidence>
<evidence type="ECO:0000313" key="3">
    <source>
        <dbReference type="EMBL" id="NSL50317.1"/>
    </source>
</evidence>
<dbReference type="Pfam" id="PF06032">
    <property type="entry name" value="S-Me-THD_N"/>
    <property type="match status" value="1"/>
</dbReference>
<organism evidence="3 4">
    <name type="scientific">Calidifontibacillus erzurumensis</name>
    <dbReference type="NCBI Taxonomy" id="2741433"/>
    <lineage>
        <taxon>Bacteria</taxon>
        <taxon>Bacillati</taxon>
        <taxon>Bacillota</taxon>
        <taxon>Bacilli</taxon>
        <taxon>Bacillales</taxon>
        <taxon>Bacillaceae</taxon>
        <taxon>Calidifontibacillus/Schinkia group</taxon>
        <taxon>Calidifontibacillus</taxon>
    </lineage>
</organism>
<reference evidence="3" key="1">
    <citation type="submission" date="2020-06" db="EMBL/GenBank/DDBJ databases">
        <title>A novel thermopfilic bacterium from Erzurum, Turkey.</title>
        <authorList>
            <person name="Adiguzel A."/>
            <person name="Ay H."/>
            <person name="Baltaci M.O."/>
        </authorList>
    </citation>
    <scope>NUCLEOTIDE SEQUENCE</scope>
    <source>
        <strain evidence="3">P2</strain>
    </source>
</reference>
<evidence type="ECO:0000259" key="2">
    <source>
        <dbReference type="Pfam" id="PF20906"/>
    </source>
</evidence>
<dbReference type="Pfam" id="PF20906">
    <property type="entry name" value="S-Me-THD_C"/>
    <property type="match status" value="1"/>
</dbReference>
<proteinExistence type="predicted"/>
<dbReference type="SUPFAM" id="SSF160991">
    <property type="entry name" value="CV3147-like"/>
    <property type="match status" value="1"/>
</dbReference>
<accession>A0A8J8KA58</accession>
<gene>
    <name evidence="3" type="ORF">HR057_00915</name>
</gene>
<name>A0A8J8KA58_9BACI</name>
<dbReference type="InterPro" id="IPR010318">
    <property type="entry name" value="S-Me-THD_N"/>
</dbReference>
<feature type="domain" description="S-Me-THD N-terminal" evidence="1">
    <location>
        <begin position="3"/>
        <end position="136"/>
    </location>
</feature>
<sequence>MDDVKAAVKGGSVFASGGGGWVDHGLEIGSAAITIGKPKLATVDEIPDDAIIVTATAIGAPAGTTDWQMLGKDYIKAVQLLQETLGKKVYGLMTPQNGMSSTINGWLPAAALDMVVVDATGDIRAHPTGKMGSLGLASSLDYETIQVVVGGKPETGSYIELVVKGTPAKTSNILRTASDMSGGFIACARHPLPAKYIKENAAIGGISKALQLGYAIMEAEPNGPAAVIDTICKTTNGTILGTGRVLKKSVTYSGAFDIGTITVETEEHGELILHVMNEYMAVDTKAGQRLTTFPDVITTISVETGAPVSVGHIVEGMEIAVFSINKKYLPLSASVKDPTVYPEVEKALGINLIDYAFDKVK</sequence>
<evidence type="ECO:0000313" key="4">
    <source>
        <dbReference type="Proteomes" id="UP000625804"/>
    </source>
</evidence>
<comment type="caution">
    <text evidence="3">The sequence shown here is derived from an EMBL/GenBank/DDBJ whole genome shotgun (WGS) entry which is preliminary data.</text>
</comment>
<dbReference type="InterPro" id="IPR027479">
    <property type="entry name" value="S-Me-THD_N_sf"/>
</dbReference>
<dbReference type="Proteomes" id="UP000625804">
    <property type="component" value="Unassembled WGS sequence"/>
</dbReference>
<protein>
    <submittedName>
        <fullName evidence="3">DUF917 domain-containing protein</fullName>
    </submittedName>
</protein>
<dbReference type="InterPro" id="IPR024071">
    <property type="entry name" value="S-Me-THD_C_sf"/>
</dbReference>
<dbReference type="AlphaFoldDB" id="A0A8J8KA58"/>